<keyword evidence="7 9" id="KW-0472">Membrane</keyword>
<dbReference type="Proteomes" id="UP000598360">
    <property type="component" value="Unassembled WGS sequence"/>
</dbReference>
<feature type="transmembrane region" description="Helical" evidence="9">
    <location>
        <begin position="207"/>
        <end position="231"/>
    </location>
</feature>
<dbReference type="Pfam" id="PF02028">
    <property type="entry name" value="BCCT"/>
    <property type="match status" value="1"/>
</dbReference>
<feature type="transmembrane region" description="Helical" evidence="9">
    <location>
        <begin position="418"/>
        <end position="439"/>
    </location>
</feature>
<evidence type="ECO:0000256" key="6">
    <source>
        <dbReference type="ARBA" id="ARBA00022989"/>
    </source>
</evidence>
<evidence type="ECO:0000313" key="10">
    <source>
        <dbReference type="EMBL" id="MBE9373895.1"/>
    </source>
</evidence>
<dbReference type="GO" id="GO:0005886">
    <property type="term" value="C:plasma membrane"/>
    <property type="evidence" value="ECO:0007669"/>
    <property type="project" value="UniProtKB-SubCell"/>
</dbReference>
<feature type="transmembrane region" description="Helical" evidence="9">
    <location>
        <begin position="492"/>
        <end position="513"/>
    </location>
</feature>
<evidence type="ECO:0000256" key="5">
    <source>
        <dbReference type="ARBA" id="ARBA00022692"/>
    </source>
</evidence>
<feature type="transmembrane region" description="Helical" evidence="9">
    <location>
        <begin position="338"/>
        <end position="355"/>
    </location>
</feature>
<feature type="transmembrane region" description="Helical" evidence="9">
    <location>
        <begin position="26"/>
        <end position="45"/>
    </location>
</feature>
<feature type="transmembrane region" description="Helical" evidence="9">
    <location>
        <begin position="65"/>
        <end position="85"/>
    </location>
</feature>
<dbReference type="GO" id="GO:0022857">
    <property type="term" value="F:transmembrane transporter activity"/>
    <property type="evidence" value="ECO:0007669"/>
    <property type="project" value="InterPro"/>
</dbReference>
<comment type="subcellular location">
    <subcellularLocation>
        <location evidence="1">Cell membrane</location>
        <topology evidence="1">Multi-pass membrane protein</topology>
    </subcellularLocation>
</comment>
<dbReference type="NCBIfam" id="TIGR00842">
    <property type="entry name" value="bcct"/>
    <property type="match status" value="1"/>
</dbReference>
<feature type="transmembrane region" description="Helical" evidence="9">
    <location>
        <begin position="460"/>
        <end position="480"/>
    </location>
</feature>
<feature type="transmembrane region" description="Helical" evidence="9">
    <location>
        <begin position="367"/>
        <end position="385"/>
    </location>
</feature>
<protein>
    <submittedName>
        <fullName evidence="10">BCCT family transporter</fullName>
    </submittedName>
</protein>
<feature type="region of interest" description="Disordered" evidence="8">
    <location>
        <begin position="540"/>
        <end position="578"/>
    </location>
</feature>
<dbReference type="RefSeq" id="WP_193927351.1">
    <property type="nucleotide sequence ID" value="NZ_JADEYC010000009.1"/>
</dbReference>
<dbReference type="PANTHER" id="PTHR30047">
    <property type="entry name" value="HIGH-AFFINITY CHOLINE TRANSPORT PROTEIN-RELATED"/>
    <property type="match status" value="1"/>
</dbReference>
<feature type="transmembrane region" description="Helical" evidence="9">
    <location>
        <begin position="106"/>
        <end position="125"/>
    </location>
</feature>
<dbReference type="PANTHER" id="PTHR30047:SF7">
    <property type="entry name" value="HIGH-AFFINITY CHOLINE TRANSPORT PROTEIN"/>
    <property type="match status" value="1"/>
</dbReference>
<accession>A0A929FYW1</accession>
<dbReference type="EMBL" id="JADEYC010000009">
    <property type="protein sequence ID" value="MBE9373895.1"/>
    <property type="molecule type" value="Genomic_DNA"/>
</dbReference>
<evidence type="ECO:0000256" key="4">
    <source>
        <dbReference type="ARBA" id="ARBA00022475"/>
    </source>
</evidence>
<evidence type="ECO:0000256" key="1">
    <source>
        <dbReference type="ARBA" id="ARBA00004651"/>
    </source>
</evidence>
<reference evidence="10" key="1">
    <citation type="submission" date="2020-10" db="EMBL/GenBank/DDBJ databases">
        <title>Diversity and distribution of actinomycetes associated with coral in the coast of Hainan.</title>
        <authorList>
            <person name="Li F."/>
        </authorList>
    </citation>
    <scope>NUCLEOTIDE SEQUENCE</scope>
    <source>
        <strain evidence="10">HNM0983</strain>
    </source>
</reference>
<gene>
    <name evidence="10" type="ORF">IQ251_05470</name>
</gene>
<evidence type="ECO:0000256" key="8">
    <source>
        <dbReference type="SAM" id="MobiDB-lite"/>
    </source>
</evidence>
<keyword evidence="4" id="KW-1003">Cell membrane</keyword>
<dbReference type="InterPro" id="IPR000060">
    <property type="entry name" value="BCCT_transptr"/>
</dbReference>
<evidence type="ECO:0000256" key="2">
    <source>
        <dbReference type="ARBA" id="ARBA00005658"/>
    </source>
</evidence>
<evidence type="ECO:0000313" key="11">
    <source>
        <dbReference type="Proteomes" id="UP000598360"/>
    </source>
</evidence>
<organism evidence="10 11">
    <name type="scientific">Saccharopolyspora montiporae</name>
    <dbReference type="NCBI Taxonomy" id="2781240"/>
    <lineage>
        <taxon>Bacteria</taxon>
        <taxon>Bacillati</taxon>
        <taxon>Actinomycetota</taxon>
        <taxon>Actinomycetes</taxon>
        <taxon>Pseudonocardiales</taxon>
        <taxon>Pseudonocardiaceae</taxon>
        <taxon>Saccharopolyspora</taxon>
    </lineage>
</organism>
<feature type="transmembrane region" description="Helical" evidence="9">
    <location>
        <begin position="281"/>
        <end position="311"/>
    </location>
</feature>
<comment type="caution">
    <text evidence="10">The sequence shown here is derived from an EMBL/GenBank/DDBJ whole genome shotgun (WGS) entry which is preliminary data.</text>
</comment>
<keyword evidence="3" id="KW-0813">Transport</keyword>
<feature type="transmembrane region" description="Helical" evidence="9">
    <location>
        <begin position="237"/>
        <end position="269"/>
    </location>
</feature>
<feature type="transmembrane region" description="Helical" evidence="9">
    <location>
        <begin position="161"/>
        <end position="179"/>
    </location>
</feature>
<feature type="compositionally biased region" description="Acidic residues" evidence="8">
    <location>
        <begin position="552"/>
        <end position="562"/>
    </location>
</feature>
<proteinExistence type="inferred from homology"/>
<evidence type="ECO:0000256" key="3">
    <source>
        <dbReference type="ARBA" id="ARBA00022448"/>
    </source>
</evidence>
<name>A0A929FYW1_9PSEU</name>
<keyword evidence="6 9" id="KW-1133">Transmembrane helix</keyword>
<dbReference type="AlphaFoldDB" id="A0A929FYW1"/>
<sequence length="578" mass="60684">MAGQHETSQDEAPSSAADVTRPRTDFVVFGVTALLIAFFVGWGITSSSTLGAAAEAGLDWAVTNIGWGFVLASTGFVFFALWLAFSRYGAIPLGTDDESPEFRTSSWIAMMFSAGMGIGLMFFGVSEPLSHFVEPPPGTVAPGSGAAVEVSMATSLFHWTLHPWAIYAVVGLTIAYGSFRRGRKQLISAAFAPLIGERAAQGPLGRFIDILALFATLFGSAASLGIGTLQIRSGMEAAGWIGAVGNTVLVLIIVVLTMCFVASAVSGVARGIQWLSNINMVLAAVLAVFVFVAGPTVFILDLVPTAIGYYISDFGEMASRSGATGGEVMNEWLSTWTIFYWAWWISWAPFVGTFLARISRGRTIRQFVGGVMLVPSAVSVVWFAILGGSAIDLQRDGAVDVAGSGGEEAQTFTVIETLPLAGVTTVLVILLVAIFFVTGADSASIVMGTLSQRGSISPRLWVVVFWGVATGAVAAIMLISGGENALEGIQNLTFLASVPFALVMVFMCLSLSGDLRTDDLTRRGEKGVEVLEQAVIAGTEAHGEDFQLEIGPAEESDADSGEQDGTGSGADEGPAERD</sequence>
<keyword evidence="11" id="KW-1185">Reference proteome</keyword>
<evidence type="ECO:0000256" key="7">
    <source>
        <dbReference type="ARBA" id="ARBA00023136"/>
    </source>
</evidence>
<evidence type="ECO:0000256" key="9">
    <source>
        <dbReference type="SAM" id="Phobius"/>
    </source>
</evidence>
<comment type="similarity">
    <text evidence="2">Belongs to the BCCT transporter (TC 2.A.15) family.</text>
</comment>
<keyword evidence="5 9" id="KW-0812">Transmembrane</keyword>